<feature type="binding site" evidence="6">
    <location>
        <position position="88"/>
    </location>
    <ligand>
        <name>[4Fe-4S] cluster</name>
        <dbReference type="ChEBI" id="CHEBI:49883"/>
        <note>4Fe-4S-S-AdoMet</note>
    </ligand>
</feature>
<dbReference type="PROSITE" id="PS51918">
    <property type="entry name" value="RADICAL_SAM"/>
    <property type="match status" value="1"/>
</dbReference>
<sequence length="343" mass="39088">MNAELLHEAEYYQVIDEEQQIIKCTLCPFECELGHKEKGKCKARMNISGKLYSLTYGFTKMQINRIEKQHVLHFFPNSRAQTFMTYNCNLDCVFCPVSDISQVEPETISGKKYPPEQAAMFGLASGSRVMVFGDSEPLVSFEWVRDTAKIAKEKKMKILLRTNGYFNEEPFKEILEYVDAVAIEVKGLDNDDYLRNCGGGNFEHIKKIMKLIYEHGTHLEVSLIIHEKNINNEISAGALAHFLATEISPDIPLHLERLKPAYKVKDLQPTSKDLMEEAFKMAKEAGINFCYIHGIPDHPENNTSCPKCGQLLIKRSSTTTEVLRISLDGRCNNCQTEIYIVMK</sequence>
<keyword evidence="4 6" id="KW-0408">Iron</keyword>
<dbReference type="SFLD" id="SFLDG01101">
    <property type="entry name" value="Uncharacterised_Radical_SAM_Su"/>
    <property type="match status" value="1"/>
</dbReference>
<feature type="binding site" evidence="6">
    <location>
        <position position="92"/>
    </location>
    <ligand>
        <name>[4Fe-4S] cluster</name>
        <dbReference type="ChEBI" id="CHEBI:49883"/>
        <note>4Fe-4S-S-AdoMet</note>
    </ligand>
</feature>
<dbReference type="PANTHER" id="PTHR30352">
    <property type="entry name" value="PYRUVATE FORMATE-LYASE-ACTIVATING ENZYME"/>
    <property type="match status" value="1"/>
</dbReference>
<keyword evidence="5 6" id="KW-0411">Iron-sulfur</keyword>
<dbReference type="AlphaFoldDB" id="A0A9Y1FPD5"/>
<dbReference type="Proteomes" id="UP001200513">
    <property type="component" value="Chromosome"/>
</dbReference>
<dbReference type="CDD" id="cd01335">
    <property type="entry name" value="Radical_SAM"/>
    <property type="match status" value="1"/>
</dbReference>
<evidence type="ECO:0000256" key="5">
    <source>
        <dbReference type="ARBA" id="ARBA00023014"/>
    </source>
</evidence>
<dbReference type="EMBL" id="CP084167">
    <property type="protein sequence ID" value="UJG43573.1"/>
    <property type="molecule type" value="Genomic_DNA"/>
</dbReference>
<dbReference type="Pfam" id="PF04055">
    <property type="entry name" value="Radical_SAM"/>
    <property type="match status" value="1"/>
</dbReference>
<gene>
    <name evidence="8" type="ORF">K9W46_14545</name>
</gene>
<evidence type="ECO:0000256" key="4">
    <source>
        <dbReference type="ARBA" id="ARBA00023004"/>
    </source>
</evidence>
<dbReference type="InterPro" id="IPR034457">
    <property type="entry name" value="Organic_radical-activating"/>
</dbReference>
<keyword evidence="1" id="KW-0004">4Fe-4S</keyword>
<dbReference type="SFLD" id="SFLDS00029">
    <property type="entry name" value="Radical_SAM"/>
    <property type="match status" value="1"/>
</dbReference>
<dbReference type="GO" id="GO:0003824">
    <property type="term" value="F:catalytic activity"/>
    <property type="evidence" value="ECO:0007669"/>
    <property type="project" value="InterPro"/>
</dbReference>
<dbReference type="InterPro" id="IPR007197">
    <property type="entry name" value="rSAM"/>
</dbReference>
<keyword evidence="2 6" id="KW-0949">S-adenosyl-L-methionine</keyword>
<feature type="domain" description="Radical SAM core" evidence="7">
    <location>
        <begin position="73"/>
        <end position="288"/>
    </location>
</feature>
<dbReference type="InterPro" id="IPR013785">
    <property type="entry name" value="Aldolase_TIM"/>
</dbReference>
<dbReference type="InterPro" id="IPR027596">
    <property type="entry name" value="AmmeMemoSam_rS"/>
</dbReference>
<evidence type="ECO:0000313" key="8">
    <source>
        <dbReference type="EMBL" id="UJG43573.1"/>
    </source>
</evidence>
<accession>A0A9Y1FPD5</accession>
<dbReference type="GO" id="GO:0046872">
    <property type="term" value="F:metal ion binding"/>
    <property type="evidence" value="ECO:0007669"/>
    <property type="project" value="UniProtKB-KW"/>
</dbReference>
<evidence type="ECO:0000256" key="2">
    <source>
        <dbReference type="ARBA" id="ARBA00022691"/>
    </source>
</evidence>
<organism evidence="8">
    <name type="scientific">Candidatus Heimdallarchaeum endolithica</name>
    <dbReference type="NCBI Taxonomy" id="2876572"/>
    <lineage>
        <taxon>Archaea</taxon>
        <taxon>Promethearchaeati</taxon>
        <taxon>Candidatus Heimdallarchaeota</taxon>
        <taxon>Candidatus Heimdallarchaeia (ex Rinke et al. 2021) (nom. nud.)</taxon>
        <taxon>Candidatus Heimdallarchaeales</taxon>
        <taxon>Candidatus Heimdallarchaeaceae</taxon>
        <taxon>Candidatus Heimdallarchaeum</taxon>
    </lineage>
</organism>
<dbReference type="GO" id="GO:0051539">
    <property type="term" value="F:4 iron, 4 sulfur cluster binding"/>
    <property type="evidence" value="ECO:0007669"/>
    <property type="project" value="UniProtKB-KW"/>
</dbReference>
<protein>
    <submittedName>
        <fullName evidence="8">Radical SAM protein</fullName>
    </submittedName>
</protein>
<evidence type="ECO:0000256" key="6">
    <source>
        <dbReference type="PIRSR" id="PIRSR004869-50"/>
    </source>
</evidence>
<reference evidence="8" key="1">
    <citation type="journal article" date="2022" name="Nat. Microbiol.">
        <title>Unique mobile elements and scalable gene flow at the prokaryote-eukaryote boundary revealed by circularized Asgard archaea genomes.</title>
        <authorList>
            <person name="Wu F."/>
            <person name="Speth D.R."/>
            <person name="Philosof A."/>
            <person name="Cremiere A."/>
            <person name="Narayanan A."/>
            <person name="Barco R.A."/>
            <person name="Connon S.A."/>
            <person name="Amend J.P."/>
            <person name="Antoshechkin I.A."/>
            <person name="Orphan V.J."/>
        </authorList>
    </citation>
    <scope>NUCLEOTIDE SEQUENCE</scope>
    <source>
        <strain evidence="8">PR6</strain>
    </source>
</reference>
<name>A0A9Y1FPD5_9ARCH</name>
<comment type="cofactor">
    <cofactor evidence="6">
        <name>[4Fe-4S] cluster</name>
        <dbReference type="ChEBI" id="CHEBI:49883"/>
    </cofactor>
    <text evidence="6">Binds 1 [4Fe-4S] cluster. The cluster is coordinated with 3 cysteines and an exchangeable S-adenosyl-L-methionine.</text>
</comment>
<keyword evidence="3 6" id="KW-0479">Metal-binding</keyword>
<dbReference type="PANTHER" id="PTHR30352:SF5">
    <property type="entry name" value="PYRUVATE FORMATE-LYASE 1-ACTIVATING ENZYME"/>
    <property type="match status" value="1"/>
</dbReference>
<evidence type="ECO:0000256" key="1">
    <source>
        <dbReference type="ARBA" id="ARBA00022485"/>
    </source>
</evidence>
<proteinExistence type="predicted"/>
<feature type="binding site" evidence="6">
    <location>
        <position position="95"/>
    </location>
    <ligand>
        <name>[4Fe-4S] cluster</name>
        <dbReference type="ChEBI" id="CHEBI:49883"/>
        <note>4Fe-4S-S-AdoMet</note>
    </ligand>
</feature>
<evidence type="ECO:0000259" key="7">
    <source>
        <dbReference type="PROSITE" id="PS51918"/>
    </source>
</evidence>
<dbReference type="PIRSF" id="PIRSF004869">
    <property type="entry name" value="PflX_prd"/>
    <property type="match status" value="1"/>
</dbReference>
<dbReference type="SUPFAM" id="SSF102114">
    <property type="entry name" value="Radical SAM enzymes"/>
    <property type="match status" value="1"/>
</dbReference>
<dbReference type="InterPro" id="IPR058240">
    <property type="entry name" value="rSAM_sf"/>
</dbReference>
<dbReference type="InterPro" id="IPR016431">
    <property type="entry name" value="Pyrv-formate_lyase-activ_prd"/>
</dbReference>
<evidence type="ECO:0000256" key="3">
    <source>
        <dbReference type="ARBA" id="ARBA00022723"/>
    </source>
</evidence>
<dbReference type="Gene3D" id="3.20.20.70">
    <property type="entry name" value="Aldolase class I"/>
    <property type="match status" value="1"/>
</dbReference>